<dbReference type="GO" id="GO:0044826">
    <property type="term" value="P:viral genome integration into host DNA"/>
    <property type="evidence" value="ECO:0007669"/>
    <property type="project" value="UniProtKB-KW"/>
</dbReference>
<evidence type="ECO:0000259" key="12">
    <source>
        <dbReference type="PROSITE" id="PS51900"/>
    </source>
</evidence>
<dbReference type="Gene3D" id="1.10.150.130">
    <property type="match status" value="1"/>
</dbReference>
<comment type="similarity">
    <text evidence="1">Belongs to the 'phage' integrase family.</text>
</comment>
<dbReference type="EMBL" id="KJ567041">
    <property type="protein sequence ID" value="AHZ95509.1"/>
    <property type="molecule type" value="Genomic_DNA"/>
</dbReference>
<dbReference type="PANTHER" id="PTHR30629">
    <property type="entry name" value="PROPHAGE INTEGRASE"/>
    <property type="match status" value="1"/>
</dbReference>
<dbReference type="Pfam" id="PF14659">
    <property type="entry name" value="Phage_int_SAM_3"/>
    <property type="match status" value="1"/>
</dbReference>
<dbReference type="Proteomes" id="UP000221944">
    <property type="component" value="Segment"/>
</dbReference>
<dbReference type="InterPro" id="IPR011010">
    <property type="entry name" value="DNA_brk_join_enz"/>
</dbReference>
<dbReference type="InterPro" id="IPR004107">
    <property type="entry name" value="Integrase_SAM-like_N"/>
</dbReference>
<comment type="function">
    <text evidence="9">Integrase is necessary for integration of the phage into the host genome by site-specific recombination. In conjunction with excisionase, integrase is also necessary for excision of the prophage from the host genome.</text>
</comment>
<dbReference type="InterPro" id="IPR002104">
    <property type="entry name" value="Integrase_catalytic"/>
</dbReference>
<evidence type="ECO:0000256" key="6">
    <source>
        <dbReference type="ARBA" id="ARBA00023172"/>
    </source>
</evidence>
<dbReference type="PANTHER" id="PTHR30629:SF2">
    <property type="entry name" value="PROPHAGE INTEGRASE INTS-RELATED"/>
    <property type="match status" value="1"/>
</dbReference>
<proteinExistence type="inferred from homology"/>
<dbReference type="InterPro" id="IPR010998">
    <property type="entry name" value="Integrase_recombinase_N"/>
</dbReference>
<dbReference type="GO" id="GO:0015074">
    <property type="term" value="P:DNA integration"/>
    <property type="evidence" value="ECO:0007669"/>
    <property type="project" value="UniProtKB-KW"/>
</dbReference>
<feature type="domain" description="Tyr recombinase" evidence="11">
    <location>
        <begin position="169"/>
        <end position="399"/>
    </location>
</feature>
<feature type="domain" description="Core-binding (CB)" evidence="12">
    <location>
        <begin position="67"/>
        <end position="148"/>
    </location>
</feature>
<name>A0A059VKS6_9CAUD</name>
<evidence type="ECO:0000256" key="5">
    <source>
        <dbReference type="ARBA" id="ARBA00023125"/>
    </source>
</evidence>
<gene>
    <name evidence="13" type="primary">55</name>
    <name evidence="13" type="ORF">PBI_ZAPNER_55</name>
</gene>
<keyword evidence="5 10" id="KW-0238">DNA-binding</keyword>
<dbReference type="GO" id="GO:0046718">
    <property type="term" value="P:symbiont entry into host cell"/>
    <property type="evidence" value="ECO:0007669"/>
    <property type="project" value="UniProtKB-KW"/>
</dbReference>
<dbReference type="InterPro" id="IPR050808">
    <property type="entry name" value="Phage_Integrase"/>
</dbReference>
<dbReference type="Gene3D" id="1.10.443.10">
    <property type="entry name" value="Intergrase catalytic core"/>
    <property type="match status" value="1"/>
</dbReference>
<dbReference type="InterPro" id="IPR013762">
    <property type="entry name" value="Integrase-like_cat_sf"/>
</dbReference>
<evidence type="ECO:0000256" key="1">
    <source>
        <dbReference type="ARBA" id="ARBA00008857"/>
    </source>
</evidence>
<dbReference type="PROSITE" id="PS51898">
    <property type="entry name" value="TYR_RECOMBINASE"/>
    <property type="match status" value="1"/>
</dbReference>
<dbReference type="SUPFAM" id="SSF56349">
    <property type="entry name" value="DNA breaking-rejoining enzymes"/>
    <property type="match status" value="1"/>
</dbReference>
<evidence type="ECO:0000256" key="2">
    <source>
        <dbReference type="ARBA" id="ARBA00016082"/>
    </source>
</evidence>
<dbReference type="GeneID" id="60335560"/>
<dbReference type="GO" id="GO:0006310">
    <property type="term" value="P:DNA recombination"/>
    <property type="evidence" value="ECO:0007669"/>
    <property type="project" value="UniProtKB-KW"/>
</dbReference>
<evidence type="ECO:0000256" key="4">
    <source>
        <dbReference type="ARBA" id="ARBA00022908"/>
    </source>
</evidence>
<evidence type="ECO:0000256" key="8">
    <source>
        <dbReference type="ARBA" id="ARBA00023296"/>
    </source>
</evidence>
<evidence type="ECO:0000256" key="7">
    <source>
        <dbReference type="ARBA" id="ARBA00023195"/>
    </source>
</evidence>
<dbReference type="GO" id="GO:0016740">
    <property type="term" value="F:transferase activity"/>
    <property type="evidence" value="ECO:0007669"/>
    <property type="project" value="UniProtKB-KW"/>
</dbReference>
<dbReference type="PROSITE" id="PS51900">
    <property type="entry name" value="CB"/>
    <property type="match status" value="1"/>
</dbReference>
<keyword evidence="14" id="KW-1185">Reference proteome</keyword>
<dbReference type="GO" id="GO:0003677">
    <property type="term" value="F:DNA binding"/>
    <property type="evidence" value="ECO:0007669"/>
    <property type="project" value="UniProtKB-UniRule"/>
</dbReference>
<evidence type="ECO:0000256" key="10">
    <source>
        <dbReference type="PROSITE-ProRule" id="PRU01248"/>
    </source>
</evidence>
<evidence type="ECO:0000313" key="13">
    <source>
        <dbReference type="EMBL" id="AHZ95509.1"/>
    </source>
</evidence>
<evidence type="ECO:0000259" key="11">
    <source>
        <dbReference type="PROSITE" id="PS51898"/>
    </source>
</evidence>
<dbReference type="KEGG" id="vg:60335560"/>
<keyword evidence="6" id="KW-0233">DNA recombination</keyword>
<protein>
    <recommendedName>
        <fullName evidence="2">Integrase</fullName>
    </recommendedName>
</protein>
<evidence type="ECO:0000313" key="14">
    <source>
        <dbReference type="Proteomes" id="UP000221944"/>
    </source>
</evidence>
<accession>A0A059VKS6</accession>
<keyword evidence="4" id="KW-0229">DNA integration</keyword>
<evidence type="ECO:0000256" key="9">
    <source>
        <dbReference type="ARBA" id="ARBA00049605"/>
    </source>
</evidence>
<keyword evidence="8" id="KW-1160">Virus entry into host cell</keyword>
<keyword evidence="3" id="KW-0808">Transferase</keyword>
<dbReference type="InterPro" id="IPR044068">
    <property type="entry name" value="CB"/>
</dbReference>
<dbReference type="Pfam" id="PF00589">
    <property type="entry name" value="Phage_integrase"/>
    <property type="match status" value="1"/>
</dbReference>
<evidence type="ECO:0000256" key="3">
    <source>
        <dbReference type="ARBA" id="ARBA00022679"/>
    </source>
</evidence>
<dbReference type="RefSeq" id="YP_009963972.1">
    <property type="nucleotide sequence ID" value="NC_051724.1"/>
</dbReference>
<dbReference type="GO" id="GO:0075713">
    <property type="term" value="P:establishment of integrated proviral latency"/>
    <property type="evidence" value="ECO:0007669"/>
    <property type="project" value="UniProtKB-KW"/>
</dbReference>
<keyword evidence="7" id="KW-1179">Viral genome integration</keyword>
<reference evidence="13 14" key="1">
    <citation type="submission" date="2014-03" db="EMBL/GenBank/DDBJ databases">
        <authorList>
            <person name="Kramer Z.J."/>
            <person name="Fasoranti T.O."/>
            <person name="Abrahim M.R."/>
            <person name="Adkins N.L."/>
            <person name="Burke K.A."/>
            <person name="Churilla B.M."/>
            <person name="Cohen K.L."/>
            <person name="Colicchio M.A."/>
            <person name="Genkil J.S."/>
            <person name="Prout A.K."/>
            <person name="Schafer C.E."/>
            <person name="Schwarz A.G."/>
            <person name="Tish M."/>
            <person name="Vispute N."/>
            <person name="Wilkes K.E."/>
            <person name="Williams C.R."/>
            <person name="Xiao X."/>
            <person name="Yoder B.A."/>
            <person name="Yu V.J."/>
            <person name="Lapin J.S."/>
            <person name="Ott C.T."/>
            <person name="Walburn T.D."/>
            <person name="Bradley K.W."/>
            <person name="Clarke D.Q."/>
            <person name="Lewis M.F."/>
            <person name="Barker L.P."/>
            <person name="Bailey C."/>
            <person name="Asai D.J."/>
            <person name="Bowman C.A."/>
            <person name="Russell D.A."/>
            <person name="Pope W.H."/>
            <person name="Jacobs-Sera D."/>
            <person name="Hendrix R.W."/>
            <person name="Hatfull G.F."/>
        </authorList>
    </citation>
    <scope>NUCLEOTIDE SEQUENCE [LARGE SCALE GENOMIC DNA]</scope>
</reference>
<sequence>MARKTKGDGSLFQRANGLWVGVVELPTHDGRRRQKRVSSMDRNKCIDKLKKLRRDVEDGYLPITASTTVEKWLDRWMNEIHHTQIRPTTRVSYETTIRLYINPAIGNKRLDKLTPEHVRQMHRFAAETSDQAAWKSHVVLQAALKDAVREGLLRRTVTDAVHKPRFLSTPRTPLTTEQAKHLLRCSINNGDRMATRWAAALLVGGRQGEMIGLTWDRVDLDRGLIDLSWQLQQLPKQHGCGPKTGQGWPCGKQRAHACPKGGWHQLPADFEYRNLVGSVVLTRPKTRAGWRLVPLPEPLWLLLTDPALREGPNPHNLVWHHTDGRPLRPREDYMNWQAALKAAGLEPAPLHVARHTTATLLAEAGVSEQVRMEILGQSALSAHRGYVHMDVAHRREALAALNDLLELEG</sequence>
<organism evidence="13 14">
    <name type="scientific">Mycobacterium phage Zapner</name>
    <dbReference type="NCBI Taxonomy" id="1486474"/>
    <lineage>
        <taxon>Viruses</taxon>
        <taxon>Duplodnaviria</taxon>
        <taxon>Heunggongvirae</taxon>
        <taxon>Uroviricota</taxon>
        <taxon>Caudoviricetes</taxon>
        <taxon>Gracegardnervirinae</taxon>
        <taxon>Avanivirus</taxon>
        <taxon>Avanivirus zapner</taxon>
    </lineage>
</organism>